<evidence type="ECO:0000313" key="1">
    <source>
        <dbReference type="EMBL" id="ASV75798.1"/>
    </source>
</evidence>
<accession>A0A286RIK9</accession>
<sequence length="44" mass="4620">MGGNIPKPPFTDLPQHVFLASVTTGCNLVQIPQIAEAGFEPARG</sequence>
<dbReference type="EMBL" id="CP018477">
    <property type="protein sequence ID" value="ASV75798.1"/>
    <property type="molecule type" value="Genomic_DNA"/>
</dbReference>
<protein>
    <submittedName>
        <fullName evidence="1">Uncharacterized protein</fullName>
    </submittedName>
</protein>
<organism evidence="1 2">
    <name type="scientific">Thermogutta terrifontis</name>
    <dbReference type="NCBI Taxonomy" id="1331910"/>
    <lineage>
        <taxon>Bacteria</taxon>
        <taxon>Pseudomonadati</taxon>
        <taxon>Planctomycetota</taxon>
        <taxon>Planctomycetia</taxon>
        <taxon>Pirellulales</taxon>
        <taxon>Thermoguttaceae</taxon>
        <taxon>Thermogutta</taxon>
    </lineage>
</organism>
<dbReference type="Proteomes" id="UP000215086">
    <property type="component" value="Chromosome"/>
</dbReference>
<evidence type="ECO:0000313" key="2">
    <source>
        <dbReference type="Proteomes" id="UP000215086"/>
    </source>
</evidence>
<dbReference type="KEGG" id="ttf:THTE_3196"/>
<name>A0A286RIK9_9BACT</name>
<reference evidence="1 2" key="1">
    <citation type="journal article" name="Front. Microbiol.">
        <title>Sugar Metabolism of the First Thermophilic Planctomycete Thermogutta terrifontis: Comparative Genomic and Transcriptomic Approaches.</title>
        <authorList>
            <person name="Elcheninov A.G."/>
            <person name="Menzel P."/>
            <person name="Gudbergsdottir S.R."/>
            <person name="Slesarev A.I."/>
            <person name="Kadnikov V.V."/>
            <person name="Krogh A."/>
            <person name="Bonch-Osmolovskaya E.A."/>
            <person name="Peng X."/>
            <person name="Kublanov I.V."/>
        </authorList>
    </citation>
    <scope>NUCLEOTIDE SEQUENCE [LARGE SCALE GENOMIC DNA]</scope>
    <source>
        <strain evidence="1 2">R1</strain>
    </source>
</reference>
<dbReference type="PROSITE" id="PS51257">
    <property type="entry name" value="PROKAR_LIPOPROTEIN"/>
    <property type="match status" value="1"/>
</dbReference>
<keyword evidence="2" id="KW-1185">Reference proteome</keyword>
<dbReference type="AlphaFoldDB" id="A0A286RIK9"/>
<gene>
    <name evidence="1" type="ORF">THTE_3196</name>
</gene>
<proteinExistence type="predicted"/>